<evidence type="ECO:0000313" key="4">
    <source>
        <dbReference type="Proteomes" id="UP000077202"/>
    </source>
</evidence>
<organism evidence="3 4">
    <name type="scientific">Marchantia polymorpha subsp. ruderalis</name>
    <dbReference type="NCBI Taxonomy" id="1480154"/>
    <lineage>
        <taxon>Eukaryota</taxon>
        <taxon>Viridiplantae</taxon>
        <taxon>Streptophyta</taxon>
        <taxon>Embryophyta</taxon>
        <taxon>Marchantiophyta</taxon>
        <taxon>Marchantiopsida</taxon>
        <taxon>Marchantiidae</taxon>
        <taxon>Marchantiales</taxon>
        <taxon>Marchantiaceae</taxon>
        <taxon>Marchantia</taxon>
    </lineage>
</organism>
<evidence type="ECO:0000313" key="3">
    <source>
        <dbReference type="EMBL" id="OAE33964.1"/>
    </source>
</evidence>
<sequence length="201" mass="21943">MRFDLPHYHLHPVASIFIPHNLVSLRMFNVENLDGVKILSVLGLSGWMLNRAITRGSFAGNAATPFLALISLLAGMVGIAAIITGLHHLKEWRGHSGAAAQATSWIAWLLLVLAFCLAWKQIHIGGRSIRHRVLEAFIIILTLTKLLYTLSLYLGGHRNEHALPTTTTTGTPVVDNKHHHHQHNHGGTVPPSNNPMAAAAV</sequence>
<feature type="transmembrane region" description="Helical" evidence="2">
    <location>
        <begin position="105"/>
        <end position="122"/>
    </location>
</feature>
<dbReference type="Proteomes" id="UP000077202">
    <property type="component" value="Unassembled WGS sequence"/>
</dbReference>
<proteinExistence type="predicted"/>
<evidence type="ECO:0000256" key="2">
    <source>
        <dbReference type="SAM" id="Phobius"/>
    </source>
</evidence>
<protein>
    <submittedName>
        <fullName evidence="3">Uncharacterized protein</fullName>
    </submittedName>
</protein>
<keyword evidence="2" id="KW-0472">Membrane</keyword>
<feature type="region of interest" description="Disordered" evidence="1">
    <location>
        <begin position="164"/>
        <end position="201"/>
    </location>
</feature>
<dbReference type="Pfam" id="PF05512">
    <property type="entry name" value="AWPM-19"/>
    <property type="match status" value="1"/>
</dbReference>
<comment type="caution">
    <text evidence="3">The sequence shown here is derived from an EMBL/GenBank/DDBJ whole genome shotgun (WGS) entry which is preliminary data.</text>
</comment>
<feature type="transmembrane region" description="Helical" evidence="2">
    <location>
        <begin position="134"/>
        <end position="154"/>
    </location>
</feature>
<dbReference type="PANTHER" id="PTHR33294:SF5">
    <property type="entry name" value="AWPM-19-LIKE FAMILY PROTEIN"/>
    <property type="match status" value="1"/>
</dbReference>
<keyword evidence="2" id="KW-0812">Transmembrane</keyword>
<dbReference type="PANTHER" id="PTHR33294">
    <property type="entry name" value="AWPM-19-LIKE FAMILY PROTEIN"/>
    <property type="match status" value="1"/>
</dbReference>
<dbReference type="AlphaFoldDB" id="A0A176WM75"/>
<dbReference type="InterPro" id="IPR008390">
    <property type="entry name" value="AWPM-19"/>
</dbReference>
<evidence type="ECO:0000256" key="1">
    <source>
        <dbReference type="SAM" id="MobiDB-lite"/>
    </source>
</evidence>
<reference evidence="3" key="1">
    <citation type="submission" date="2016-03" db="EMBL/GenBank/DDBJ databases">
        <title>Mechanisms controlling the formation of the plant cell surface in tip-growing cells are functionally conserved among land plants.</title>
        <authorList>
            <person name="Honkanen S."/>
            <person name="Jones V.A."/>
            <person name="Morieri G."/>
            <person name="Champion C."/>
            <person name="Hetherington A.J."/>
            <person name="Kelly S."/>
            <person name="Saint-Marcoux D."/>
            <person name="Proust H."/>
            <person name="Prescott H."/>
            <person name="Dolan L."/>
        </authorList>
    </citation>
    <scope>NUCLEOTIDE SEQUENCE [LARGE SCALE GENOMIC DNA]</scope>
    <source>
        <tissue evidence="3">Whole gametophyte</tissue>
    </source>
</reference>
<keyword evidence="2" id="KW-1133">Transmembrane helix</keyword>
<feature type="transmembrane region" description="Helical" evidence="2">
    <location>
        <begin position="66"/>
        <end position="85"/>
    </location>
</feature>
<name>A0A176WM75_MARPO</name>
<keyword evidence="4" id="KW-1185">Reference proteome</keyword>
<dbReference type="EMBL" id="LVLJ01000465">
    <property type="protein sequence ID" value="OAE33964.1"/>
    <property type="molecule type" value="Genomic_DNA"/>
</dbReference>
<gene>
    <name evidence="3" type="ORF">AXG93_3005s1100</name>
</gene>
<accession>A0A176WM75</accession>